<dbReference type="PANTHER" id="PTHR45947:SF3">
    <property type="entry name" value="SULFOQUINOVOSYL TRANSFERASE SQD2"/>
    <property type="match status" value="1"/>
</dbReference>
<dbReference type="GO" id="GO:0016757">
    <property type="term" value="F:glycosyltransferase activity"/>
    <property type="evidence" value="ECO:0007669"/>
    <property type="project" value="InterPro"/>
</dbReference>
<keyword evidence="3" id="KW-1185">Reference proteome</keyword>
<sequence>MRDIAHNLKVLHTITSMNPELGGVTEFINQIIPYLRINGIDGEVVCMDDPNAKWIRNTQLKIHATGQGRNTYSYSKSFHDWMTLNVKNYDLVIINGIWQFHSIDTKKACIKNKVPYYVFTHGMLDPWFKKTYPLKHIKKLIYWLLFEKNVINNAAGVIYTCEEEKLLASQSFPFYSPREFISSFGTNRGNYDKDTSMALFTKRFPDVLDKKIILFMGRLHEKKGCDLLIKAFSQVQKTLNNDEYILFIAGPDQSEYAKSLKRLTLDLRIDKRVIWGGMLQNEMKWGAFHYADVFCLPSHQENFGIVVAEALSVSTAVIISDKVNIWREIEANNAGLVCKDDVNSITDAISLWMNMPDNEKNEMRASASCCFDNHFDITKTAKDLSNILEKSNSNVL</sequence>
<dbReference type="Pfam" id="PF00534">
    <property type="entry name" value="Glycos_transf_1"/>
    <property type="match status" value="1"/>
</dbReference>
<protein>
    <submittedName>
        <fullName evidence="2">Glycosyltransferase involved in cell wall biosynthesis</fullName>
    </submittedName>
</protein>
<proteinExistence type="predicted"/>
<evidence type="ECO:0000259" key="1">
    <source>
        <dbReference type="Pfam" id="PF00534"/>
    </source>
</evidence>
<dbReference type="Proteomes" id="UP000294555">
    <property type="component" value="Unassembled WGS sequence"/>
</dbReference>
<evidence type="ECO:0000313" key="2">
    <source>
        <dbReference type="EMBL" id="TCL07335.1"/>
    </source>
</evidence>
<name>A0A4R1NHV4_9GAMM</name>
<dbReference type="RefSeq" id="WP_132927458.1">
    <property type="nucleotide sequence ID" value="NZ_SJOI01000001.1"/>
</dbReference>
<dbReference type="AlphaFoldDB" id="A0A4R1NHV4"/>
<accession>A0A4R1NHV4</accession>
<dbReference type="Gene3D" id="3.40.50.2000">
    <property type="entry name" value="Glycogen Phosphorylase B"/>
    <property type="match status" value="2"/>
</dbReference>
<evidence type="ECO:0000313" key="3">
    <source>
        <dbReference type="Proteomes" id="UP000294555"/>
    </source>
</evidence>
<dbReference type="OrthoDB" id="9777346at2"/>
<dbReference type="InterPro" id="IPR001296">
    <property type="entry name" value="Glyco_trans_1"/>
</dbReference>
<dbReference type="PANTHER" id="PTHR45947">
    <property type="entry name" value="SULFOQUINOVOSYL TRANSFERASE SQD2"/>
    <property type="match status" value="1"/>
</dbReference>
<gene>
    <name evidence="2" type="ORF">EZJ58_5653</name>
</gene>
<organism evidence="2 3">
    <name type="scientific">Sodalis ligni</name>
    <dbReference type="NCBI Taxonomy" id="2697027"/>
    <lineage>
        <taxon>Bacteria</taxon>
        <taxon>Pseudomonadati</taxon>
        <taxon>Pseudomonadota</taxon>
        <taxon>Gammaproteobacteria</taxon>
        <taxon>Enterobacterales</taxon>
        <taxon>Bruguierivoracaceae</taxon>
        <taxon>Sodalis</taxon>
    </lineage>
</organism>
<feature type="domain" description="Glycosyl transferase family 1" evidence="1">
    <location>
        <begin position="208"/>
        <end position="363"/>
    </location>
</feature>
<comment type="caution">
    <text evidence="2">The sequence shown here is derived from an EMBL/GenBank/DDBJ whole genome shotgun (WGS) entry which is preliminary data.</text>
</comment>
<dbReference type="EMBL" id="SJOI01000001">
    <property type="protein sequence ID" value="TCL07335.1"/>
    <property type="molecule type" value="Genomic_DNA"/>
</dbReference>
<dbReference type="InterPro" id="IPR050194">
    <property type="entry name" value="Glycosyltransferase_grp1"/>
</dbReference>
<dbReference type="SUPFAM" id="SSF53756">
    <property type="entry name" value="UDP-Glycosyltransferase/glycogen phosphorylase"/>
    <property type="match status" value="1"/>
</dbReference>
<keyword evidence="2" id="KW-0808">Transferase</keyword>
<reference evidence="2 3" key="1">
    <citation type="submission" date="2019-02" db="EMBL/GenBank/DDBJ databases">
        <title>Investigation of anaerobic lignin degradation for improved lignocellulosic biofuels.</title>
        <authorList>
            <person name="Deangelis K."/>
        </authorList>
    </citation>
    <scope>NUCLEOTIDE SEQUENCE [LARGE SCALE GENOMIC DNA]</scope>
    <source>
        <strain evidence="2 3">159R</strain>
    </source>
</reference>